<dbReference type="GO" id="GO:0030014">
    <property type="term" value="C:CCR4-NOT complex"/>
    <property type="evidence" value="ECO:0007669"/>
    <property type="project" value="InterPro"/>
</dbReference>
<keyword evidence="1" id="KW-0862">Zinc</keyword>
<protein>
    <recommendedName>
        <fullName evidence="3">RING-type domain-containing protein</fullName>
    </recommendedName>
</protein>
<feature type="compositionally biased region" description="Polar residues" evidence="2">
    <location>
        <begin position="246"/>
        <end position="271"/>
    </location>
</feature>
<accession>B8LRM3</accession>
<evidence type="ECO:0000313" key="4">
    <source>
        <dbReference type="EMBL" id="ABR18303.1"/>
    </source>
</evidence>
<dbReference type="InterPro" id="IPR013083">
    <property type="entry name" value="Znf_RING/FYVE/PHD"/>
</dbReference>
<proteinExistence type="evidence at transcript level"/>
<dbReference type="GO" id="GO:0008270">
    <property type="term" value="F:zinc ion binding"/>
    <property type="evidence" value="ECO:0007669"/>
    <property type="project" value="UniProtKB-KW"/>
</dbReference>
<evidence type="ECO:0000259" key="3">
    <source>
        <dbReference type="PROSITE" id="PS50089"/>
    </source>
</evidence>
<feature type="compositionally biased region" description="Polar residues" evidence="2">
    <location>
        <begin position="110"/>
        <end position="127"/>
    </location>
</feature>
<reference evidence="4" key="1">
    <citation type="submission" date="2007-06" db="EMBL/GenBank/DDBJ databases">
        <title>Full length cDNA sequences from Sitka Spruce (Picea sitchensis).</title>
        <authorList>
            <person name="Ralph S.G."/>
            <person name="Chun H.E."/>
            <person name="Liao N."/>
            <person name="Ali J."/>
            <person name="Reid K."/>
            <person name="Kolosova N."/>
            <person name="Cooper N."/>
            <person name="Cullis C."/>
            <person name="Jancsik S."/>
            <person name="Moore R."/>
            <person name="Mayo M."/>
            <person name="Wagner S."/>
            <person name="Holt R.A."/>
            <person name="Jones S.J.M."/>
            <person name="Marra M.A."/>
            <person name="Ritland C.E."/>
            <person name="Ritland K."/>
            <person name="Bohlmann J."/>
        </authorList>
    </citation>
    <scope>NUCLEOTIDE SEQUENCE</scope>
    <source>
        <tissue evidence="4">Bark</tissue>
    </source>
</reference>
<dbReference type="AlphaFoldDB" id="B8LRM3"/>
<dbReference type="InterPro" id="IPR001841">
    <property type="entry name" value="Znf_RING"/>
</dbReference>
<dbReference type="GO" id="GO:0004842">
    <property type="term" value="F:ubiquitin-protein transferase activity"/>
    <property type="evidence" value="ECO:0007669"/>
    <property type="project" value="InterPro"/>
</dbReference>
<feature type="region of interest" description="Disordered" evidence="2">
    <location>
        <begin position="223"/>
        <end position="272"/>
    </location>
</feature>
<sequence length="352" mass="38563">MAPDSVQMPASVNNGPNSEQAYEKQTPNNSGGASRKKKVNRSAKLKQYKLDARREQWLSQGKNKGPAKHNGDLGPLSDVNKVGFNHVESTMYSEMDSRSPKSSIGEDNEGSSLQESDNEFAFNSPQNAPRKEANIQRQQRPGSSSSSCSGFISEDEDGSLDDWEAVADALNLNEDSLKLSREKVREEIPTNAQFQTNTGYSTEAENKGILKLEDKIKPILIPTRAGRTGNGRAWRPDDVSRPVSLPSLSKQHSFPTQSGGLSTWRSTNRNEPSIPSAIPPSCPICYEDLDATDSNFVPCACGFHLCLFCHKRIVEQDGRCPSCRNQYAPIDVGINVSAFSRLSRSCSMISSA</sequence>
<dbReference type="InterPro" id="IPR039515">
    <property type="entry name" value="NOT4_mRING-HC-C4C4"/>
</dbReference>
<feature type="compositionally biased region" description="Polar residues" evidence="2">
    <location>
        <begin position="8"/>
        <end position="32"/>
    </location>
</feature>
<dbReference type="GO" id="GO:0016567">
    <property type="term" value="P:protein ubiquitination"/>
    <property type="evidence" value="ECO:0007669"/>
    <property type="project" value="TreeGrafter"/>
</dbReference>
<organism evidence="4">
    <name type="scientific">Picea sitchensis</name>
    <name type="common">Sitka spruce</name>
    <name type="synonym">Pinus sitchensis</name>
    <dbReference type="NCBI Taxonomy" id="3332"/>
    <lineage>
        <taxon>Eukaryota</taxon>
        <taxon>Viridiplantae</taxon>
        <taxon>Streptophyta</taxon>
        <taxon>Embryophyta</taxon>
        <taxon>Tracheophyta</taxon>
        <taxon>Spermatophyta</taxon>
        <taxon>Pinopsida</taxon>
        <taxon>Pinidae</taxon>
        <taxon>Conifers I</taxon>
        <taxon>Pinales</taxon>
        <taxon>Pinaceae</taxon>
        <taxon>Picea</taxon>
    </lineage>
</organism>
<dbReference type="EMBL" id="EF678557">
    <property type="protein sequence ID" value="ABR18303.1"/>
    <property type="molecule type" value="mRNA"/>
</dbReference>
<feature type="region of interest" description="Disordered" evidence="2">
    <location>
        <begin position="1"/>
        <end position="156"/>
    </location>
</feature>
<feature type="domain" description="RING-type" evidence="3">
    <location>
        <begin position="282"/>
        <end position="324"/>
    </location>
</feature>
<dbReference type="OMA" id="PMNSGRH"/>
<keyword evidence="1" id="KW-0479">Metal-binding</keyword>
<keyword evidence="1" id="KW-0863">Zinc-finger</keyword>
<dbReference type="PROSITE" id="PS50089">
    <property type="entry name" value="ZF_RING_2"/>
    <property type="match status" value="1"/>
</dbReference>
<dbReference type="SUPFAM" id="SSF57850">
    <property type="entry name" value="RING/U-box"/>
    <property type="match status" value="1"/>
</dbReference>
<dbReference type="CDD" id="cd16618">
    <property type="entry name" value="mRING-HC-C4C4_CNOT4"/>
    <property type="match status" value="1"/>
</dbReference>
<dbReference type="PANTHER" id="PTHR12603">
    <property type="entry name" value="CCR4-NOT TRANSCRIPTION COMPLEX RELATED"/>
    <property type="match status" value="1"/>
</dbReference>
<evidence type="ECO:0000256" key="2">
    <source>
        <dbReference type="SAM" id="MobiDB-lite"/>
    </source>
</evidence>
<dbReference type="Gene3D" id="3.30.40.10">
    <property type="entry name" value="Zinc/RING finger domain, C3HC4 (zinc finger)"/>
    <property type="match status" value="1"/>
</dbReference>
<dbReference type="InterPro" id="IPR039780">
    <property type="entry name" value="Mot2"/>
</dbReference>
<evidence type="ECO:0000256" key="1">
    <source>
        <dbReference type="PROSITE-ProRule" id="PRU00175"/>
    </source>
</evidence>
<dbReference type="PANTHER" id="PTHR12603:SF0">
    <property type="entry name" value="CCR4-NOT TRANSCRIPTION COMPLEX SUBUNIT 4"/>
    <property type="match status" value="1"/>
</dbReference>
<name>B8LRM3_PICSI</name>
<dbReference type="Pfam" id="PF14570">
    <property type="entry name" value="zf-RING_4"/>
    <property type="match status" value="1"/>
</dbReference>
<feature type="compositionally biased region" description="Basic residues" evidence="2">
    <location>
        <begin position="34"/>
        <end position="47"/>
    </location>
</feature>